<proteinExistence type="inferred from homology"/>
<dbReference type="PROSITE" id="PS50111">
    <property type="entry name" value="CHEMOTAXIS_TRANSDUC_2"/>
    <property type="match status" value="1"/>
</dbReference>
<evidence type="ECO:0000256" key="6">
    <source>
        <dbReference type="SAM" id="Phobius"/>
    </source>
</evidence>
<name>A0ABT3CRP9_9BACT</name>
<evidence type="ECO:0000256" key="1">
    <source>
        <dbReference type="ARBA" id="ARBA00022500"/>
    </source>
</evidence>
<dbReference type="SMART" id="SM01358">
    <property type="entry name" value="HBM"/>
    <property type="match status" value="1"/>
</dbReference>
<dbReference type="InterPro" id="IPR051310">
    <property type="entry name" value="MCP_chemotaxis"/>
</dbReference>
<keyword evidence="1" id="KW-0145">Chemotaxis</keyword>
<evidence type="ECO:0000256" key="4">
    <source>
        <dbReference type="SAM" id="Coils"/>
    </source>
</evidence>
<keyword evidence="10" id="KW-1185">Reference proteome</keyword>
<evidence type="ECO:0000256" key="5">
    <source>
        <dbReference type="SAM" id="MobiDB-lite"/>
    </source>
</evidence>
<comment type="similarity">
    <text evidence="2">Belongs to the methyl-accepting chemotaxis (MCP) protein family.</text>
</comment>
<dbReference type="RefSeq" id="WP_264137168.1">
    <property type="nucleotide sequence ID" value="NZ_JAOYOD010000001.1"/>
</dbReference>
<keyword evidence="6" id="KW-0472">Membrane</keyword>
<gene>
    <name evidence="9" type="ORF">N7U62_06880</name>
</gene>
<evidence type="ECO:0000256" key="3">
    <source>
        <dbReference type="PROSITE-ProRule" id="PRU00284"/>
    </source>
</evidence>
<feature type="transmembrane region" description="Helical" evidence="6">
    <location>
        <begin position="266"/>
        <end position="289"/>
    </location>
</feature>
<dbReference type="Gene3D" id="1.10.287.950">
    <property type="entry name" value="Methyl-accepting chemotaxis protein"/>
    <property type="match status" value="1"/>
</dbReference>
<dbReference type="SMART" id="SM00283">
    <property type="entry name" value="MA"/>
    <property type="match status" value="1"/>
</dbReference>
<feature type="domain" description="Methyl-accepting transducer" evidence="7">
    <location>
        <begin position="340"/>
        <end position="562"/>
    </location>
</feature>
<dbReference type="SMART" id="SM00304">
    <property type="entry name" value="HAMP"/>
    <property type="match status" value="1"/>
</dbReference>
<reference evidence="9 10" key="1">
    <citation type="submission" date="2022-10" db="EMBL/GenBank/DDBJ databases">
        <title>Comparative genomics and taxonomic characterization of three novel marine species of genus Reichenbachiella exhibiting antioxidant and polysaccharide degradation activities.</title>
        <authorList>
            <person name="Muhammad N."/>
            <person name="Lee Y.-J."/>
            <person name="Ko J."/>
            <person name="Kim S.-G."/>
        </authorList>
    </citation>
    <scope>NUCLEOTIDE SEQUENCE [LARGE SCALE GENOMIC DNA]</scope>
    <source>
        <strain evidence="9 10">ABR2-5</strain>
    </source>
</reference>
<sequence>MRLTIKLKLIIYAVMMFSVLGIVLSLFFSSISKYEELTDVNDRVNDIWVSTLEMRRAEKDFLLRESKNPDFYESGQSKNIDKYHKKLAEVKSLLDGLESNDVIIENGYVAKIKDLRSYFGEYDSKFSGLVNGTRERGFQDWGLIGDMRKAIKTMEAEMSDWRNLTNILMLRRHEKDYLLRADLKYRDKLVSLVDQMIGEAEAQHIEYLENYKKTFLNVIDMDKLIGYSENEGLRAELRAAVHKVEPAVSSLIVDLSKVVEAEKEQAINLVLIVVIIGLFASALTALIVIRAINKSVQVATDAIGKVSQGDLNVKIEKYSDDELGDLLDNFGKMTTKLKHIIAAVKEGTKSMTTASMEVNKTTQLMAEGSSEQAGSAEEISASVEEMAANIEQSTKNAQETERMAVSGVERLNESNEAVKKTVNSMKVITDKISIIGEISRQTNLLALNAAVEAARAGEHGKGFAVVAAEIRRLAERSQLAANEIDQVSLGSVNTATESGEMLEKVLPEIQATAKLVREIANSSVEQNNGAEQINNAVQTLNDVAQQNASSIEELAANAEELNSLADQLTDMISFFQVDEEIDGASTVSFTAENKSGKKDNSAKLEDWVKHQESKVDKKEAPKTEPKVTTKPVTSTEKKPTVARPVRVNEEKRKIKGIELDLGSTSGASDSDFESF</sequence>
<keyword evidence="6" id="KW-1133">Transmembrane helix</keyword>
<dbReference type="InterPro" id="IPR003660">
    <property type="entry name" value="HAMP_dom"/>
</dbReference>
<keyword evidence="6" id="KW-0812">Transmembrane</keyword>
<feature type="region of interest" description="Disordered" evidence="5">
    <location>
        <begin position="609"/>
        <end position="675"/>
    </location>
</feature>
<dbReference type="PANTHER" id="PTHR43531">
    <property type="entry name" value="PROTEIN ICFG"/>
    <property type="match status" value="1"/>
</dbReference>
<dbReference type="InterPro" id="IPR004089">
    <property type="entry name" value="MCPsignal_dom"/>
</dbReference>
<dbReference type="EMBL" id="JAOYOD010000001">
    <property type="protein sequence ID" value="MCV9386380.1"/>
    <property type="molecule type" value="Genomic_DNA"/>
</dbReference>
<accession>A0ABT3CRP9</accession>
<feature type="coiled-coil region" evidence="4">
    <location>
        <begin position="376"/>
        <end position="403"/>
    </location>
</feature>
<dbReference type="InterPro" id="IPR032255">
    <property type="entry name" value="HBM"/>
</dbReference>
<evidence type="ECO:0000313" key="10">
    <source>
        <dbReference type="Proteomes" id="UP001300692"/>
    </source>
</evidence>
<organism evidence="9 10">
    <name type="scientific">Reichenbachiella ulvae</name>
    <dbReference type="NCBI Taxonomy" id="2980104"/>
    <lineage>
        <taxon>Bacteria</taxon>
        <taxon>Pseudomonadati</taxon>
        <taxon>Bacteroidota</taxon>
        <taxon>Cytophagia</taxon>
        <taxon>Cytophagales</taxon>
        <taxon>Reichenbachiellaceae</taxon>
        <taxon>Reichenbachiella</taxon>
    </lineage>
</organism>
<evidence type="ECO:0000259" key="8">
    <source>
        <dbReference type="PROSITE" id="PS50885"/>
    </source>
</evidence>
<keyword evidence="4" id="KW-0175">Coiled coil</keyword>
<protein>
    <submittedName>
        <fullName evidence="9">Methyl-accepting chemotaxis protein</fullName>
    </submittedName>
</protein>
<dbReference type="Pfam" id="PF00015">
    <property type="entry name" value="MCPsignal"/>
    <property type="match status" value="1"/>
</dbReference>
<comment type="caution">
    <text evidence="9">The sequence shown here is derived from an EMBL/GenBank/DDBJ whole genome shotgun (WGS) entry which is preliminary data.</text>
</comment>
<evidence type="ECO:0000256" key="2">
    <source>
        <dbReference type="ARBA" id="ARBA00029447"/>
    </source>
</evidence>
<feature type="transmembrane region" description="Helical" evidence="6">
    <location>
        <begin position="9"/>
        <end position="28"/>
    </location>
</feature>
<evidence type="ECO:0000313" key="9">
    <source>
        <dbReference type="EMBL" id="MCV9386380.1"/>
    </source>
</evidence>
<dbReference type="Pfam" id="PF00672">
    <property type="entry name" value="HAMP"/>
    <property type="match status" value="1"/>
</dbReference>
<keyword evidence="3" id="KW-0807">Transducer</keyword>
<dbReference type="Proteomes" id="UP001300692">
    <property type="component" value="Unassembled WGS sequence"/>
</dbReference>
<dbReference type="PANTHER" id="PTHR43531:SF11">
    <property type="entry name" value="METHYL-ACCEPTING CHEMOTAXIS PROTEIN 3"/>
    <property type="match status" value="1"/>
</dbReference>
<feature type="domain" description="HAMP" evidence="8">
    <location>
        <begin position="290"/>
        <end position="342"/>
    </location>
</feature>
<evidence type="ECO:0000259" key="7">
    <source>
        <dbReference type="PROSITE" id="PS50111"/>
    </source>
</evidence>
<feature type="compositionally biased region" description="Basic and acidic residues" evidence="5">
    <location>
        <begin position="609"/>
        <end position="627"/>
    </location>
</feature>
<dbReference type="SUPFAM" id="SSF58104">
    <property type="entry name" value="Methyl-accepting chemotaxis protein (MCP) signaling domain"/>
    <property type="match status" value="1"/>
</dbReference>
<feature type="compositionally biased region" description="Basic and acidic residues" evidence="5">
    <location>
        <begin position="646"/>
        <end position="658"/>
    </location>
</feature>
<dbReference type="PROSITE" id="PS50885">
    <property type="entry name" value="HAMP"/>
    <property type="match status" value="1"/>
</dbReference>
<dbReference type="CDD" id="cd06225">
    <property type="entry name" value="HAMP"/>
    <property type="match status" value="1"/>
</dbReference>
<feature type="coiled-coil region" evidence="4">
    <location>
        <begin position="541"/>
        <end position="571"/>
    </location>
</feature>